<comment type="pathway">
    <text evidence="1">Carbohydrate acid metabolism.</text>
</comment>
<dbReference type="InterPro" id="IPR000887">
    <property type="entry name" value="Aldlse_KDPG_KHG"/>
</dbReference>
<evidence type="ECO:0000256" key="5">
    <source>
        <dbReference type="ARBA" id="ARBA00023277"/>
    </source>
</evidence>
<evidence type="ECO:0000313" key="6">
    <source>
        <dbReference type="EMBL" id="GAI20606.1"/>
    </source>
</evidence>
<dbReference type="SUPFAM" id="SSF51569">
    <property type="entry name" value="Aldolase"/>
    <property type="match status" value="1"/>
</dbReference>
<comment type="subunit">
    <text evidence="3">Homotrimer.</text>
</comment>
<dbReference type="PANTHER" id="PTHR30246:SF1">
    <property type="entry name" value="2-DEHYDRO-3-DEOXY-6-PHOSPHOGALACTONATE ALDOLASE-RELATED"/>
    <property type="match status" value="1"/>
</dbReference>
<accession>X1MRF4</accession>
<dbReference type="Pfam" id="PF01081">
    <property type="entry name" value="Aldolase"/>
    <property type="match status" value="1"/>
</dbReference>
<dbReference type="CDD" id="cd00452">
    <property type="entry name" value="KDPG_aldolase"/>
    <property type="match status" value="1"/>
</dbReference>
<evidence type="ECO:0000256" key="2">
    <source>
        <dbReference type="ARBA" id="ARBA00006906"/>
    </source>
</evidence>
<feature type="non-terminal residue" evidence="6">
    <location>
        <position position="100"/>
    </location>
</feature>
<gene>
    <name evidence="6" type="ORF">S06H3_29362</name>
</gene>
<keyword evidence="4" id="KW-0456">Lyase</keyword>
<dbReference type="InterPro" id="IPR013785">
    <property type="entry name" value="Aldolase_TIM"/>
</dbReference>
<evidence type="ECO:0000256" key="1">
    <source>
        <dbReference type="ARBA" id="ARBA00004761"/>
    </source>
</evidence>
<sequence>MNKVKILVQMREAGVLGVIRVQAAEDLVGIARALRNGGLECVEITMTTPGALRAIEEAGGKLEGVTMGAGTVLDGTTARQAILAGAEFLVTPTVEPDVIE</sequence>
<name>X1MRF4_9ZZZZ</name>
<evidence type="ECO:0008006" key="7">
    <source>
        <dbReference type="Google" id="ProtNLM"/>
    </source>
</evidence>
<protein>
    <recommendedName>
        <fullName evidence="7">2-dehydro-3-deoxyphosphogluconate aldolase</fullName>
    </recommendedName>
</protein>
<dbReference type="AlphaFoldDB" id="X1MRF4"/>
<proteinExistence type="inferred from homology"/>
<dbReference type="GO" id="GO:0016829">
    <property type="term" value="F:lyase activity"/>
    <property type="evidence" value="ECO:0007669"/>
    <property type="project" value="UniProtKB-KW"/>
</dbReference>
<dbReference type="EMBL" id="BARV01017198">
    <property type="protein sequence ID" value="GAI20606.1"/>
    <property type="molecule type" value="Genomic_DNA"/>
</dbReference>
<comment type="similarity">
    <text evidence="2">Belongs to the KHG/KDPG aldolase family.</text>
</comment>
<comment type="caution">
    <text evidence="6">The sequence shown here is derived from an EMBL/GenBank/DDBJ whole genome shotgun (WGS) entry which is preliminary data.</text>
</comment>
<keyword evidence="5" id="KW-0119">Carbohydrate metabolism</keyword>
<organism evidence="6">
    <name type="scientific">marine sediment metagenome</name>
    <dbReference type="NCBI Taxonomy" id="412755"/>
    <lineage>
        <taxon>unclassified sequences</taxon>
        <taxon>metagenomes</taxon>
        <taxon>ecological metagenomes</taxon>
    </lineage>
</organism>
<evidence type="ECO:0000256" key="3">
    <source>
        <dbReference type="ARBA" id="ARBA00011233"/>
    </source>
</evidence>
<dbReference type="Gene3D" id="3.20.20.70">
    <property type="entry name" value="Aldolase class I"/>
    <property type="match status" value="1"/>
</dbReference>
<reference evidence="6" key="1">
    <citation type="journal article" date="2014" name="Front. Microbiol.">
        <title>High frequency of phylogenetically diverse reductive dehalogenase-homologous genes in deep subseafloor sedimentary metagenomes.</title>
        <authorList>
            <person name="Kawai M."/>
            <person name="Futagami T."/>
            <person name="Toyoda A."/>
            <person name="Takaki Y."/>
            <person name="Nishi S."/>
            <person name="Hori S."/>
            <person name="Arai W."/>
            <person name="Tsubouchi T."/>
            <person name="Morono Y."/>
            <person name="Uchiyama I."/>
            <person name="Ito T."/>
            <person name="Fujiyama A."/>
            <person name="Inagaki F."/>
            <person name="Takami H."/>
        </authorList>
    </citation>
    <scope>NUCLEOTIDE SEQUENCE</scope>
    <source>
        <strain evidence="6">Expedition CK06-06</strain>
    </source>
</reference>
<evidence type="ECO:0000256" key="4">
    <source>
        <dbReference type="ARBA" id="ARBA00023239"/>
    </source>
</evidence>
<dbReference type="PANTHER" id="PTHR30246">
    <property type="entry name" value="2-KETO-3-DEOXY-6-PHOSPHOGLUCONATE ALDOLASE"/>
    <property type="match status" value="1"/>
</dbReference>